<dbReference type="EMBL" id="BK016212">
    <property type="protein sequence ID" value="DAG02649.1"/>
    <property type="molecule type" value="Genomic_DNA"/>
</dbReference>
<evidence type="ECO:0000313" key="1">
    <source>
        <dbReference type="EMBL" id="DAG02649.1"/>
    </source>
</evidence>
<reference evidence="1" key="1">
    <citation type="journal article" date="2021" name="Proc. Natl. Acad. Sci. U.S.A.">
        <title>A Catalog of Tens of Thousands of Viruses from Human Metagenomes Reveals Hidden Associations with Chronic Diseases.</title>
        <authorList>
            <person name="Tisza M.J."/>
            <person name="Buck C.B."/>
        </authorList>
    </citation>
    <scope>NUCLEOTIDE SEQUENCE</scope>
    <source>
        <strain evidence="1">CtUXy6</strain>
    </source>
</reference>
<name>A0A8S5V7B3_9CAUD</name>
<accession>A0A8S5V7B3</accession>
<proteinExistence type="predicted"/>
<protein>
    <submittedName>
        <fullName evidence="1">Uncharacterized protein</fullName>
    </submittedName>
</protein>
<sequence>MIRIESDKMSYDILVPTDIEEITKEDIDALLAGIVVPQYYAVVALIYKERLYSVVSNVKNNKTTMVKCVPVLAKLHDGETNANGCELMDKLIIPTSSLERANLITIPQNILDPTAVGRYCNSDDALVRAIVTGSYFNDGSTSDMAARELAPDCYFIDFRMIPVNDIIGGYKKDVIPECPFRVPKEPATAEGDASPLLN</sequence>
<organism evidence="1">
    <name type="scientific">CrAss-like virus sp. ctUXy6</name>
    <dbReference type="NCBI Taxonomy" id="2825835"/>
    <lineage>
        <taxon>Viruses</taxon>
        <taxon>Duplodnaviria</taxon>
        <taxon>Heunggongvirae</taxon>
        <taxon>Uroviricota</taxon>
        <taxon>Caudoviricetes</taxon>
        <taxon>Crassvirales</taxon>
    </lineage>
</organism>